<dbReference type="InterPro" id="IPR007219">
    <property type="entry name" value="XnlR_reg_dom"/>
</dbReference>
<evidence type="ECO:0000256" key="2">
    <source>
        <dbReference type="ARBA" id="ARBA00023015"/>
    </source>
</evidence>
<organism evidence="7 8">
    <name type="scientific">Penicillium vulpinum</name>
    <dbReference type="NCBI Taxonomy" id="29845"/>
    <lineage>
        <taxon>Eukaryota</taxon>
        <taxon>Fungi</taxon>
        <taxon>Dikarya</taxon>
        <taxon>Ascomycota</taxon>
        <taxon>Pezizomycotina</taxon>
        <taxon>Eurotiomycetes</taxon>
        <taxon>Eurotiomycetidae</taxon>
        <taxon>Eurotiales</taxon>
        <taxon>Aspergillaceae</taxon>
        <taxon>Penicillium</taxon>
    </lineage>
</organism>
<evidence type="ECO:0000313" key="8">
    <source>
        <dbReference type="Proteomes" id="UP000191518"/>
    </source>
</evidence>
<dbReference type="PROSITE" id="PS00463">
    <property type="entry name" value="ZN2_CY6_FUNGAL_1"/>
    <property type="match status" value="1"/>
</dbReference>
<dbReference type="GO" id="GO:0000981">
    <property type="term" value="F:DNA-binding transcription factor activity, RNA polymerase II-specific"/>
    <property type="evidence" value="ECO:0007669"/>
    <property type="project" value="InterPro"/>
</dbReference>
<dbReference type="PROSITE" id="PS50048">
    <property type="entry name" value="ZN2_CY6_FUNGAL_2"/>
    <property type="match status" value="1"/>
</dbReference>
<dbReference type="AlphaFoldDB" id="A0A1V6R7J3"/>
<dbReference type="InterPro" id="IPR050987">
    <property type="entry name" value="AtrR-like"/>
</dbReference>
<keyword evidence="1" id="KW-0479">Metal-binding</keyword>
<accession>A0A1V6R7J3</accession>
<evidence type="ECO:0000256" key="1">
    <source>
        <dbReference type="ARBA" id="ARBA00022723"/>
    </source>
</evidence>
<dbReference type="GO" id="GO:0006351">
    <property type="term" value="P:DNA-templated transcription"/>
    <property type="evidence" value="ECO:0007669"/>
    <property type="project" value="InterPro"/>
</dbReference>
<dbReference type="InterPro" id="IPR036864">
    <property type="entry name" value="Zn2-C6_fun-type_DNA-bd_sf"/>
</dbReference>
<proteinExistence type="predicted"/>
<dbReference type="SMART" id="SM00066">
    <property type="entry name" value="GAL4"/>
    <property type="match status" value="1"/>
</dbReference>
<dbReference type="PANTHER" id="PTHR46910:SF11">
    <property type="entry name" value="ZN(2)-C6 FUNGAL-TYPE DOMAIN-CONTAINING PROTEIN"/>
    <property type="match status" value="1"/>
</dbReference>
<evidence type="ECO:0000313" key="7">
    <source>
        <dbReference type="EMBL" id="OQD97287.1"/>
    </source>
</evidence>
<evidence type="ECO:0000259" key="6">
    <source>
        <dbReference type="PROSITE" id="PS50048"/>
    </source>
</evidence>
<dbReference type="Pfam" id="PF00172">
    <property type="entry name" value="Zn_clus"/>
    <property type="match status" value="1"/>
</dbReference>
<dbReference type="CDD" id="cd12148">
    <property type="entry name" value="fungal_TF_MHR"/>
    <property type="match status" value="1"/>
</dbReference>
<dbReference type="EMBL" id="MDYP01000084">
    <property type="protein sequence ID" value="OQD97287.1"/>
    <property type="molecule type" value="Genomic_DNA"/>
</dbReference>
<dbReference type="PANTHER" id="PTHR46910">
    <property type="entry name" value="TRANSCRIPTION FACTOR PDR1"/>
    <property type="match status" value="1"/>
</dbReference>
<keyword evidence="3" id="KW-0238">DNA-binding</keyword>
<keyword evidence="8" id="KW-1185">Reference proteome</keyword>
<dbReference type="Pfam" id="PF04082">
    <property type="entry name" value="Fungal_trans"/>
    <property type="match status" value="1"/>
</dbReference>
<name>A0A1V6R7J3_9EURO</name>
<dbReference type="InterPro" id="IPR001138">
    <property type="entry name" value="Zn2Cys6_DnaBD"/>
</dbReference>
<dbReference type="CDD" id="cd00067">
    <property type="entry name" value="GAL4"/>
    <property type="match status" value="1"/>
</dbReference>
<dbReference type="Proteomes" id="UP000191518">
    <property type="component" value="Unassembled WGS sequence"/>
</dbReference>
<keyword evidence="2" id="KW-0805">Transcription regulation</keyword>
<gene>
    <name evidence="7" type="ORF">PENVUL_c084G04544</name>
</gene>
<dbReference type="STRING" id="29845.A0A1V6R7J3"/>
<dbReference type="GO" id="GO:0008270">
    <property type="term" value="F:zinc ion binding"/>
    <property type="evidence" value="ECO:0007669"/>
    <property type="project" value="InterPro"/>
</dbReference>
<evidence type="ECO:0000256" key="5">
    <source>
        <dbReference type="ARBA" id="ARBA00023242"/>
    </source>
</evidence>
<dbReference type="Gene3D" id="4.10.240.10">
    <property type="entry name" value="Zn(2)-C6 fungal-type DNA-binding domain"/>
    <property type="match status" value="1"/>
</dbReference>
<protein>
    <recommendedName>
        <fullName evidence="6">Zn(2)-C6 fungal-type domain-containing protein</fullName>
    </recommendedName>
</protein>
<dbReference type="OrthoDB" id="270167at2759"/>
<dbReference type="SUPFAM" id="SSF57701">
    <property type="entry name" value="Zn2/Cys6 DNA-binding domain"/>
    <property type="match status" value="1"/>
</dbReference>
<sequence length="585" mass="66189">MTDVPVYRRLRPQIIIHIPRGACGDLSPFVSRYFGRRSPPETELYPPSTITMQTPNCESSLNLALQSCQSCRSRKRKCDKALPTCSLCAKRNRNCEYLRPETLGYSAATSSPEREWYPFLLDEQADVQTIDFPTILFLDPALLQHGLVEASPAIGTVPRYILQLLGNLNEIQLTATRFFNHIHLWMPFISKKRFYDLYLRPSFHSRPDVVLLLLALRLITTFPPAGSRSPRTVLYNSTKHFYLNVEGSFSILTLQAGVLVALYELGHGIYPAAFLSIGTCARYAHALGINVSRTVPIRRVLTLVEVEERRRVWWAIVILDRFVAVHHECRIWILMPKSFVSIGSPGRPFATAEPKLDDLLPADDAAWDQGTVNPDSLSRLSSPMTGHMSKFALLCQAARLLGQVLHHLSTDLTGEDDVWIQLDRTLQSMLTATLNIDRPDYDQITFVYRLVLRSSPFTNTDLDTKLSALVALHTPWLSSNAVQKLDTHRAKRAKAILQQITERISANLMERQCFLGRNPEDMSPWGLYFAYRICGAHMLTSSKAPHSLEIVRSLREGFMSINVRWNVAGVYLQLLEAQEAVNLEA</sequence>
<evidence type="ECO:0000256" key="4">
    <source>
        <dbReference type="ARBA" id="ARBA00023163"/>
    </source>
</evidence>
<dbReference type="GO" id="GO:0003677">
    <property type="term" value="F:DNA binding"/>
    <property type="evidence" value="ECO:0007669"/>
    <property type="project" value="UniProtKB-KW"/>
</dbReference>
<keyword evidence="4" id="KW-0804">Transcription</keyword>
<reference evidence="8" key="1">
    <citation type="journal article" date="2017" name="Nat. Microbiol.">
        <title>Global analysis of biosynthetic gene clusters reveals vast potential of secondary metabolite production in Penicillium species.</title>
        <authorList>
            <person name="Nielsen J.C."/>
            <person name="Grijseels S."/>
            <person name="Prigent S."/>
            <person name="Ji B."/>
            <person name="Dainat J."/>
            <person name="Nielsen K.F."/>
            <person name="Frisvad J.C."/>
            <person name="Workman M."/>
            <person name="Nielsen J."/>
        </authorList>
    </citation>
    <scope>NUCLEOTIDE SEQUENCE [LARGE SCALE GENOMIC DNA]</scope>
    <source>
        <strain evidence="8">IBT 29486</strain>
    </source>
</reference>
<feature type="domain" description="Zn(2)-C6 fungal-type" evidence="6">
    <location>
        <begin position="67"/>
        <end position="97"/>
    </location>
</feature>
<evidence type="ECO:0000256" key="3">
    <source>
        <dbReference type="ARBA" id="ARBA00023125"/>
    </source>
</evidence>
<comment type="caution">
    <text evidence="7">The sequence shown here is derived from an EMBL/GenBank/DDBJ whole genome shotgun (WGS) entry which is preliminary data.</text>
</comment>
<keyword evidence="5" id="KW-0539">Nucleus</keyword>